<gene>
    <name evidence="2" type="ORF">mPipKuh1_009531</name>
</gene>
<accession>A0A7J7ZKR7</accession>
<keyword evidence="3" id="KW-1185">Reference proteome</keyword>
<dbReference type="AlphaFoldDB" id="A0A7J7ZKR7"/>
<dbReference type="Proteomes" id="UP000558488">
    <property type="component" value="Unassembled WGS sequence"/>
</dbReference>
<feature type="compositionally biased region" description="Low complexity" evidence="1">
    <location>
        <begin position="81"/>
        <end position="90"/>
    </location>
</feature>
<evidence type="ECO:0000256" key="1">
    <source>
        <dbReference type="SAM" id="MobiDB-lite"/>
    </source>
</evidence>
<comment type="caution">
    <text evidence="2">The sequence shown here is derived from an EMBL/GenBank/DDBJ whole genome shotgun (WGS) entry which is preliminary data.</text>
</comment>
<evidence type="ECO:0000313" key="3">
    <source>
        <dbReference type="Proteomes" id="UP000558488"/>
    </source>
</evidence>
<proteinExistence type="predicted"/>
<protein>
    <submittedName>
        <fullName evidence="2">Uncharacterized protein</fullName>
    </submittedName>
</protein>
<feature type="region of interest" description="Disordered" evidence="1">
    <location>
        <begin position="1"/>
        <end position="124"/>
    </location>
</feature>
<evidence type="ECO:0000313" key="2">
    <source>
        <dbReference type="EMBL" id="KAF6374310.1"/>
    </source>
</evidence>
<organism evidence="2 3">
    <name type="scientific">Pipistrellus kuhlii</name>
    <name type="common">Kuhl's pipistrelle</name>
    <dbReference type="NCBI Taxonomy" id="59472"/>
    <lineage>
        <taxon>Eukaryota</taxon>
        <taxon>Metazoa</taxon>
        <taxon>Chordata</taxon>
        <taxon>Craniata</taxon>
        <taxon>Vertebrata</taxon>
        <taxon>Euteleostomi</taxon>
        <taxon>Mammalia</taxon>
        <taxon>Eutheria</taxon>
        <taxon>Laurasiatheria</taxon>
        <taxon>Chiroptera</taxon>
        <taxon>Yangochiroptera</taxon>
        <taxon>Vespertilionidae</taxon>
        <taxon>Pipistrellus</taxon>
    </lineage>
</organism>
<name>A0A7J7ZKR7_PIPKU</name>
<feature type="compositionally biased region" description="Basic and acidic residues" evidence="1">
    <location>
        <begin position="106"/>
        <end position="124"/>
    </location>
</feature>
<sequence length="124" mass="13623">MEDAISSRSHDGRRRRSSRDEARVDVRPPQAARGRLRPPPGPLARGYPCPLARTGPPASGTWAGGRKGHRGRVPSRAKCWGPPRRAGRPGPNHRSGLASVSRTPRHRESPDRGKSRGYERKSGR</sequence>
<dbReference type="EMBL" id="JACAGB010000003">
    <property type="protein sequence ID" value="KAF6374310.1"/>
    <property type="molecule type" value="Genomic_DNA"/>
</dbReference>
<feature type="compositionally biased region" description="Basic residues" evidence="1">
    <location>
        <begin position="66"/>
        <end position="75"/>
    </location>
</feature>
<reference evidence="2 3" key="1">
    <citation type="journal article" date="2020" name="Nature">
        <title>Six reference-quality genomes reveal evolution of bat adaptations.</title>
        <authorList>
            <person name="Jebb D."/>
            <person name="Huang Z."/>
            <person name="Pippel M."/>
            <person name="Hughes G.M."/>
            <person name="Lavrichenko K."/>
            <person name="Devanna P."/>
            <person name="Winkler S."/>
            <person name="Jermiin L.S."/>
            <person name="Skirmuntt E.C."/>
            <person name="Katzourakis A."/>
            <person name="Burkitt-Gray L."/>
            <person name="Ray D.A."/>
            <person name="Sullivan K.A.M."/>
            <person name="Roscito J.G."/>
            <person name="Kirilenko B.M."/>
            <person name="Davalos L.M."/>
            <person name="Corthals A.P."/>
            <person name="Power M.L."/>
            <person name="Jones G."/>
            <person name="Ransome R.D."/>
            <person name="Dechmann D.K.N."/>
            <person name="Locatelli A.G."/>
            <person name="Puechmaille S.J."/>
            <person name="Fedrigo O."/>
            <person name="Jarvis E.D."/>
            <person name="Hiller M."/>
            <person name="Vernes S.C."/>
            <person name="Myers E.W."/>
            <person name="Teeling E.C."/>
        </authorList>
    </citation>
    <scope>NUCLEOTIDE SEQUENCE [LARGE SCALE GENOMIC DNA]</scope>
    <source>
        <strain evidence="2">MPipKuh1</strain>
        <tissue evidence="2">Flight muscle</tissue>
    </source>
</reference>